<feature type="compositionally biased region" description="Basic residues" evidence="6">
    <location>
        <begin position="1968"/>
        <end position="1977"/>
    </location>
</feature>
<feature type="region of interest" description="Disordered" evidence="6">
    <location>
        <begin position="2111"/>
        <end position="2130"/>
    </location>
</feature>
<comment type="subcellular location">
    <subcellularLocation>
        <location evidence="1">Nucleus</location>
    </subcellularLocation>
</comment>
<evidence type="ECO:0000256" key="6">
    <source>
        <dbReference type="SAM" id="MobiDB-lite"/>
    </source>
</evidence>
<feature type="compositionally biased region" description="Basic and acidic residues" evidence="6">
    <location>
        <begin position="406"/>
        <end position="569"/>
    </location>
</feature>
<organism evidence="8 9">
    <name type="scientific">Aplysia californica</name>
    <name type="common">California sea hare</name>
    <dbReference type="NCBI Taxonomy" id="6500"/>
    <lineage>
        <taxon>Eukaryota</taxon>
        <taxon>Metazoa</taxon>
        <taxon>Spiralia</taxon>
        <taxon>Lophotrochozoa</taxon>
        <taxon>Mollusca</taxon>
        <taxon>Gastropoda</taxon>
        <taxon>Heterobranchia</taxon>
        <taxon>Euthyneura</taxon>
        <taxon>Tectipleura</taxon>
        <taxon>Aplysiida</taxon>
        <taxon>Aplysioidea</taxon>
        <taxon>Aplysiidae</taxon>
        <taxon>Aplysia</taxon>
    </lineage>
</organism>
<proteinExistence type="inferred from homology"/>
<evidence type="ECO:0000313" key="8">
    <source>
        <dbReference type="Proteomes" id="UP000694888"/>
    </source>
</evidence>
<feature type="compositionally biased region" description="Pro residues" evidence="6">
    <location>
        <begin position="2051"/>
        <end position="2065"/>
    </location>
</feature>
<accession>A0ABM0JFR2</accession>
<evidence type="ECO:0000256" key="3">
    <source>
        <dbReference type="ARBA" id="ARBA00022664"/>
    </source>
</evidence>
<keyword evidence="8" id="KW-1185">Reference proteome</keyword>
<reference evidence="9" key="1">
    <citation type="submission" date="2025-08" db="UniProtKB">
        <authorList>
            <consortium name="RefSeq"/>
        </authorList>
    </citation>
    <scope>IDENTIFICATION</scope>
</reference>
<sequence length="2220" mass="251889">MASSEEEVKLLFFDTFYHDQNKEELNIDLIQFSQPVVVYEVRVIPLKTQVETNLGKGFRLGGTLPSEFKLDIFVNNLNKPTASTFEKLGRLDYKENTNIQLKPEKEVPTDGLILKGWYRIVTFAVYGRVTVVKPPQDSPPPPPPPLPAHQGMDVGEEESHKQQHPLDYINAQLQQQRQKQQLVSTAQTSPSPTGLARAAPIEEAFSEVLRKPSPHRDRGHPSSHDRDRPSSRDRDRPSSRDRDHANSRERDRPASRDRDRPGSRDRDRPSHDRERPSSREQDHPMSRDRDHPSSRDRGSSGDRVRASSQDSHDLELRRDYTFPPEPKEPYDSSREKDFSDFERSVSRERDTRDRDFAFRSSRDEEVPGSRERDREFSGRESREDDRPRSKERDREIGRRDKSLRHSSRENEGHDVRMVSDSLDSSRESRAHKDKDILDRDLGRDELHREKERERDAEKERERQREKEEREQREYDAKEKLKREQELKEREIKEREKELQREHEREREKEIQRDRERDREREMEIEKERERERDHELREKEQEREREKERDRDRDLLKEKEKKTRPEHERRGRPKTSPRRSSVDRSRSRSGSRSRKRSRSRQRSRSRSAPRNQPALPSEEVDHPPELHLSDEADLEEVGIEEEEDMEDVMSDRSNSRRPRGQVDDAEAQETEGYEDISSDEEMGVMDVPNMMQVLDMYELEEESWPTGGAPGNPLDFYLTPLTALNSPAMSCYQVELSQLEASGSHGDTPREALALLDILSKFDNVEHQDRWVMAMEEIPALLDKGLPYLVGLEKRDDVLSTLMSWVMEGCDPDLAMTQPDAAIKVRHLKVGIKLAGLLCTSDEEIALGLLRRGVQARLLSLLESQFIMFSFKHQALRALSRTTHFPAGILWFVGRHSEQSPPGEGQEDTGYQRLVKSLLKPMISKLTMSASALLRKIHFYEALTDLYSTIERVMDLLPSIEELQDKEEEEEDETFLLREEDENKILANLEEVTNVLSNAHELIGQAPNANPYNLLVDTKLCSPDTGPAVYNVASACCLLESVLALLATPAMVSRPSVYLAVQTLLQRLLEKQDGLLFLGSHPDTSNGILRCLLQTVEDTEESGEEVPSRQLGMEMVYHLQVLAYVDQLLTWHNSGSKVIDDADVITALHGLHTMSFSSVSRDPLMGRHITAKVIALDKNLEALLPFLEKSGEEVFDGQLRKSVSANYTVQLLLMLVKTSSNASMLEHYAPRMLALCQDSSSTKLTQLQEWLLPTKSLTSYDLDGLPAMIAQMKLFADDVKKVPPGLITVLRIISSLLDSISAGVETTSSMVEAKCQFVVELYSADCFPIFMNILQKFSESQLKVWQQGVPYTSDQWCTYFSLIQPTLRLVHVVLGQLIQAFATECRADADAAAAGKAAVGSGDAEQEPLLLNPFRDLTSVPVLLELHTVICSVPTSSLYSADLAKIQQDVVDTLLTLTQEEPQTTQTDDALNKSLWTLMLKELLRYTIKSPYTYMSGLLVLSELLPLPFPLHTKEALSEEEVEAAVVSRKLWSVHLQAATAELFAVLDTLSGTGCQPLQHLMRRVCWQIADLAAPSALRITKILLDILMVNLKPKRPTQTVDGEKKEGEEETTAVRTVSIHTAKTLNLLAYLLSHPGIKAALLQLIGTSIHSEVKYKDFLLIMLQLLNQTAETPAEIQAQEGIVSMIQSLCDLEVSMVNTEMAVTLAEHLANSLPESVLMADVTAALLEHVGNSAQSYASILPCLRILSMLTDHDYGFFHLTMNLESNLRSMHSLLNRINNTFSKDSSDCLSTLSASLELLRLLITIDSGEEEVVTRTKVISRNKLRHFLLWRPDMSHPLEELEELSREEETLESLLESITALTSVLRNMSDSPPEGDTNVEEVLLPVPALLTELFRQRPVYTVLEAEDERLSPSYWLANPALDEPDAEPEVLRCSLQALCEQHLVGFSLEQELQKDANTPQEDIVRPKRPRDRRKSHEVINIYRGKPGRKPFVAPMRGRGIMSHGMSGRGNDLFRSRTPNTSRPPSMHVDDFVKMENSQQQQQQQQQQPQQPPPPQQPSRPPLLPSIGAVGRDSREKELGPRLRGGDRMGGFAIPSGRFFTPPGSYRREAMLHEPHPLPPLAGHPPSHRGVPRGGPISMERNRPNFMAQRQFSRGPERMLPPPHERHGGRTGRFSPTGRGGRGGQWGRGRDLGEPGGRFAGGSFQGRRDPGRHVRSFTK</sequence>
<feature type="region of interest" description="Disordered" evidence="6">
    <location>
        <begin position="1956"/>
        <end position="1981"/>
    </location>
</feature>
<protein>
    <submittedName>
        <fullName evidence="9">Protein virilizer homolog</fullName>
    </submittedName>
</protein>
<feature type="domain" description="Virilizer N-terminal" evidence="7">
    <location>
        <begin position="8"/>
        <end position="273"/>
    </location>
</feature>
<feature type="region of interest" description="Disordered" evidence="6">
    <location>
        <begin position="2156"/>
        <end position="2220"/>
    </location>
</feature>
<feature type="compositionally biased region" description="Gly residues" evidence="6">
    <location>
        <begin position="2179"/>
        <end position="2188"/>
    </location>
</feature>
<feature type="compositionally biased region" description="Pro residues" evidence="6">
    <location>
        <begin position="136"/>
        <end position="147"/>
    </location>
</feature>
<feature type="compositionally biased region" description="Acidic residues" evidence="6">
    <location>
        <begin position="663"/>
        <end position="681"/>
    </location>
</feature>
<keyword evidence="4" id="KW-0508">mRNA splicing</keyword>
<dbReference type="InterPro" id="IPR031801">
    <property type="entry name" value="VIR_N"/>
</dbReference>
<feature type="compositionally biased region" description="Gly residues" evidence="6">
    <location>
        <begin position="2195"/>
        <end position="2205"/>
    </location>
</feature>
<gene>
    <name evidence="9" type="primary">LOC101845151</name>
</gene>
<comment type="similarity">
    <text evidence="2">Belongs to the vir family.</text>
</comment>
<evidence type="ECO:0000256" key="1">
    <source>
        <dbReference type="ARBA" id="ARBA00004123"/>
    </source>
</evidence>
<dbReference type="GeneID" id="101845151"/>
<evidence type="ECO:0000259" key="7">
    <source>
        <dbReference type="Pfam" id="PF15912"/>
    </source>
</evidence>
<dbReference type="Proteomes" id="UP000694888">
    <property type="component" value="Unplaced"/>
</dbReference>
<feature type="compositionally biased region" description="Basic and acidic residues" evidence="6">
    <location>
        <begin position="208"/>
        <end position="400"/>
    </location>
</feature>
<feature type="compositionally biased region" description="Acidic residues" evidence="6">
    <location>
        <begin position="631"/>
        <end position="648"/>
    </location>
</feature>
<name>A0ABM0JFR2_APLCA</name>
<dbReference type="InterPro" id="IPR026736">
    <property type="entry name" value="Virilizer"/>
</dbReference>
<feature type="compositionally biased region" description="Low complexity" evidence="6">
    <location>
        <begin position="172"/>
        <end position="182"/>
    </location>
</feature>
<evidence type="ECO:0000256" key="2">
    <source>
        <dbReference type="ARBA" id="ARBA00008371"/>
    </source>
</evidence>
<dbReference type="PANTHER" id="PTHR23185">
    <property type="entry name" value="PROTEIN VIRILIZER HOMOLOG"/>
    <property type="match status" value="1"/>
</dbReference>
<feature type="compositionally biased region" description="Polar residues" evidence="6">
    <location>
        <begin position="183"/>
        <end position="192"/>
    </location>
</feature>
<feature type="compositionally biased region" description="Low complexity" evidence="6">
    <location>
        <begin position="2040"/>
        <end position="2050"/>
    </location>
</feature>
<feature type="region of interest" description="Disordered" evidence="6">
    <location>
        <begin position="134"/>
        <end position="681"/>
    </location>
</feature>
<evidence type="ECO:0000256" key="4">
    <source>
        <dbReference type="ARBA" id="ARBA00023187"/>
    </source>
</evidence>
<dbReference type="PANTHER" id="PTHR23185:SF0">
    <property type="entry name" value="PROTEIN VIRILIZER HOMOLOG"/>
    <property type="match status" value="1"/>
</dbReference>
<evidence type="ECO:0000313" key="9">
    <source>
        <dbReference type="RefSeq" id="XP_005092655.1"/>
    </source>
</evidence>
<keyword evidence="5" id="KW-0539">Nucleus</keyword>
<feature type="compositionally biased region" description="Basic and acidic residues" evidence="6">
    <location>
        <begin position="2073"/>
        <end position="2088"/>
    </location>
</feature>
<feature type="compositionally biased region" description="Basic and acidic residues" evidence="6">
    <location>
        <begin position="619"/>
        <end position="630"/>
    </location>
</feature>
<keyword evidence="3" id="KW-0507">mRNA processing</keyword>
<feature type="compositionally biased region" description="Basic residues" evidence="6">
    <location>
        <begin position="587"/>
        <end position="607"/>
    </location>
</feature>
<evidence type="ECO:0000256" key="5">
    <source>
        <dbReference type="ARBA" id="ARBA00023242"/>
    </source>
</evidence>
<dbReference type="RefSeq" id="XP_005092655.1">
    <property type="nucleotide sequence ID" value="XM_005092598.3"/>
</dbReference>
<dbReference type="Pfam" id="PF15912">
    <property type="entry name" value="VIR_N"/>
    <property type="match status" value="1"/>
</dbReference>
<feature type="region of interest" description="Disordered" evidence="6">
    <location>
        <begin position="2002"/>
        <end position="2106"/>
    </location>
</feature>